<gene>
    <name evidence="3" type="ORF">HGB48_08155</name>
</gene>
<keyword evidence="4" id="KW-1185">Reference proteome</keyword>
<dbReference type="Gene3D" id="3.90.550.10">
    <property type="entry name" value="Spore Coat Polysaccharide Biosynthesis Protein SpsA, Chain A"/>
    <property type="match status" value="1"/>
</dbReference>
<dbReference type="SUPFAM" id="SSF53448">
    <property type="entry name" value="Nucleotide-diphospho-sugar transferases"/>
    <property type="match status" value="1"/>
</dbReference>
<sequence>MRRWNRLPSEPDMTVIVIAYNDARRLARAVRSALEQSLARVEVVIVDDASIDATPKAAARLEAANPDRVRSIRLPVNSGGCGDPRDAGLQLARGRYVMFLRSATDPGGRRCRTVTSAACRSSRSSFALRSETKRAGTPGRFVRPWRAAGQERDDGPHHRTARPARPQRHRRKAHIR</sequence>
<dbReference type="PANTHER" id="PTHR22916:SF3">
    <property type="entry name" value="UDP-GLCNAC:BETAGAL BETA-1,3-N-ACETYLGLUCOSAMINYLTRANSFERASE-LIKE PROTEIN 1"/>
    <property type="match status" value="1"/>
</dbReference>
<evidence type="ECO:0000256" key="1">
    <source>
        <dbReference type="SAM" id="MobiDB-lite"/>
    </source>
</evidence>
<dbReference type="Pfam" id="PF00535">
    <property type="entry name" value="Glycos_transf_2"/>
    <property type="match status" value="1"/>
</dbReference>
<dbReference type="AlphaFoldDB" id="A0A846YTM9"/>
<dbReference type="EMBL" id="JAAXPI010000007">
    <property type="protein sequence ID" value="NKZ03719.1"/>
    <property type="molecule type" value="Genomic_DNA"/>
</dbReference>
<feature type="domain" description="Glycosyltransferase 2-like" evidence="2">
    <location>
        <begin position="14"/>
        <end position="100"/>
    </location>
</feature>
<dbReference type="Proteomes" id="UP000579250">
    <property type="component" value="Unassembled WGS sequence"/>
</dbReference>
<dbReference type="InterPro" id="IPR029044">
    <property type="entry name" value="Nucleotide-diphossugar_trans"/>
</dbReference>
<feature type="region of interest" description="Disordered" evidence="1">
    <location>
        <begin position="129"/>
        <end position="176"/>
    </location>
</feature>
<keyword evidence="3" id="KW-0808">Transferase</keyword>
<dbReference type="CDD" id="cd00761">
    <property type="entry name" value="Glyco_tranf_GTA_type"/>
    <property type="match status" value="1"/>
</dbReference>
<accession>A0A846YTM9</accession>
<evidence type="ECO:0000313" key="4">
    <source>
        <dbReference type="Proteomes" id="UP000579250"/>
    </source>
</evidence>
<dbReference type="PANTHER" id="PTHR22916">
    <property type="entry name" value="GLYCOSYLTRANSFERASE"/>
    <property type="match status" value="1"/>
</dbReference>
<name>A0A846YTM9_9ACTN</name>
<organism evidence="3 4">
    <name type="scientific">Actinomadura latina</name>
    <dbReference type="NCBI Taxonomy" id="163603"/>
    <lineage>
        <taxon>Bacteria</taxon>
        <taxon>Bacillati</taxon>
        <taxon>Actinomycetota</taxon>
        <taxon>Actinomycetes</taxon>
        <taxon>Streptosporangiales</taxon>
        <taxon>Thermomonosporaceae</taxon>
        <taxon>Actinomadura</taxon>
    </lineage>
</organism>
<protein>
    <submittedName>
        <fullName evidence="3">Glycosyltransferase family 2 protein</fullName>
    </submittedName>
</protein>
<proteinExistence type="predicted"/>
<evidence type="ECO:0000313" key="3">
    <source>
        <dbReference type="EMBL" id="NKZ03719.1"/>
    </source>
</evidence>
<evidence type="ECO:0000259" key="2">
    <source>
        <dbReference type="Pfam" id="PF00535"/>
    </source>
</evidence>
<reference evidence="3 4" key="1">
    <citation type="submission" date="2020-04" db="EMBL/GenBank/DDBJ databases">
        <title>MicrobeNet Type strains.</title>
        <authorList>
            <person name="Nicholson A.C."/>
        </authorList>
    </citation>
    <scope>NUCLEOTIDE SEQUENCE [LARGE SCALE GENOMIC DNA]</scope>
    <source>
        <strain evidence="3 4">ATCC BAA-277</strain>
    </source>
</reference>
<feature type="compositionally biased region" description="Basic residues" evidence="1">
    <location>
        <begin position="158"/>
        <end position="176"/>
    </location>
</feature>
<comment type="caution">
    <text evidence="3">The sequence shown here is derived from an EMBL/GenBank/DDBJ whole genome shotgun (WGS) entry which is preliminary data.</text>
</comment>
<dbReference type="GO" id="GO:0016758">
    <property type="term" value="F:hexosyltransferase activity"/>
    <property type="evidence" value="ECO:0007669"/>
    <property type="project" value="UniProtKB-ARBA"/>
</dbReference>
<dbReference type="InterPro" id="IPR001173">
    <property type="entry name" value="Glyco_trans_2-like"/>
</dbReference>